<proteinExistence type="predicted"/>
<name>A0A916Z6D0_9SPHN</name>
<reference evidence="1" key="1">
    <citation type="journal article" date="2014" name="Int. J. Syst. Evol. Microbiol.">
        <title>Complete genome sequence of Corynebacterium casei LMG S-19264T (=DSM 44701T), isolated from a smear-ripened cheese.</title>
        <authorList>
            <consortium name="US DOE Joint Genome Institute (JGI-PGF)"/>
            <person name="Walter F."/>
            <person name="Albersmeier A."/>
            <person name="Kalinowski J."/>
            <person name="Ruckert C."/>
        </authorList>
    </citation>
    <scope>NUCLEOTIDE SEQUENCE</scope>
    <source>
        <strain evidence="1">CGMCC 1.15360</strain>
    </source>
</reference>
<protein>
    <submittedName>
        <fullName evidence="1">Uncharacterized protein</fullName>
    </submittedName>
</protein>
<dbReference type="EMBL" id="BMIP01000007">
    <property type="protein sequence ID" value="GGD78556.1"/>
    <property type="molecule type" value="Genomic_DNA"/>
</dbReference>
<evidence type="ECO:0000313" key="2">
    <source>
        <dbReference type="Proteomes" id="UP000612349"/>
    </source>
</evidence>
<comment type="caution">
    <text evidence="1">The sequence shown here is derived from an EMBL/GenBank/DDBJ whole genome shotgun (WGS) entry which is preliminary data.</text>
</comment>
<sequence>MNALNRARKALVSALAPYAGIGIAPISRIDQWRTDGDPAALIPRSRMGPLAVPLPLSGGAHPANFSLPFPDSICGLEAGPQMPRLCPARTTRGLGDRSRYARFPLCGSYDAHAGGMHHG</sequence>
<gene>
    <name evidence="1" type="ORF">GCM10010990_30510</name>
</gene>
<accession>A0A916Z6D0</accession>
<reference evidence="1" key="2">
    <citation type="submission" date="2020-09" db="EMBL/GenBank/DDBJ databases">
        <authorList>
            <person name="Sun Q."/>
            <person name="Zhou Y."/>
        </authorList>
    </citation>
    <scope>NUCLEOTIDE SEQUENCE</scope>
    <source>
        <strain evidence="1">CGMCC 1.15360</strain>
    </source>
</reference>
<organism evidence="1 2">
    <name type="scientific">Croceicoccus mobilis</name>
    <dbReference type="NCBI Taxonomy" id="1703339"/>
    <lineage>
        <taxon>Bacteria</taxon>
        <taxon>Pseudomonadati</taxon>
        <taxon>Pseudomonadota</taxon>
        <taxon>Alphaproteobacteria</taxon>
        <taxon>Sphingomonadales</taxon>
        <taxon>Erythrobacteraceae</taxon>
        <taxon>Croceicoccus</taxon>
    </lineage>
</organism>
<evidence type="ECO:0000313" key="1">
    <source>
        <dbReference type="EMBL" id="GGD78556.1"/>
    </source>
</evidence>
<keyword evidence="2" id="KW-1185">Reference proteome</keyword>
<dbReference type="Proteomes" id="UP000612349">
    <property type="component" value="Unassembled WGS sequence"/>
</dbReference>
<dbReference type="AlphaFoldDB" id="A0A916Z6D0"/>